<evidence type="ECO:0000256" key="1">
    <source>
        <dbReference type="SAM" id="MobiDB-lite"/>
    </source>
</evidence>
<keyword evidence="4" id="KW-1185">Reference proteome</keyword>
<dbReference type="AlphaFoldDB" id="A0A8J2SJP1"/>
<reference evidence="3" key="1">
    <citation type="submission" date="2021-11" db="EMBL/GenBank/DDBJ databases">
        <authorList>
            <consortium name="Genoscope - CEA"/>
            <person name="William W."/>
        </authorList>
    </citation>
    <scope>NUCLEOTIDE SEQUENCE</scope>
</reference>
<dbReference type="EMBL" id="CAKKNE010000002">
    <property type="protein sequence ID" value="CAH0369269.1"/>
    <property type="molecule type" value="Genomic_DNA"/>
</dbReference>
<feature type="transmembrane region" description="Helical" evidence="2">
    <location>
        <begin position="155"/>
        <end position="178"/>
    </location>
</feature>
<evidence type="ECO:0000313" key="4">
    <source>
        <dbReference type="Proteomes" id="UP000789595"/>
    </source>
</evidence>
<feature type="transmembrane region" description="Helical" evidence="2">
    <location>
        <begin position="68"/>
        <end position="91"/>
    </location>
</feature>
<accession>A0A8J2SJP1</accession>
<feature type="transmembrane region" description="Helical" evidence="2">
    <location>
        <begin position="129"/>
        <end position="149"/>
    </location>
</feature>
<evidence type="ECO:0000313" key="3">
    <source>
        <dbReference type="EMBL" id="CAH0369269.1"/>
    </source>
</evidence>
<feature type="transmembrane region" description="Helical" evidence="2">
    <location>
        <begin position="97"/>
        <end position="117"/>
    </location>
</feature>
<dbReference type="Proteomes" id="UP000789595">
    <property type="component" value="Unassembled WGS sequence"/>
</dbReference>
<evidence type="ECO:0000256" key="2">
    <source>
        <dbReference type="SAM" id="Phobius"/>
    </source>
</evidence>
<sequence length="255" mass="27449">MMTADGAPPAADIEVPTANPLQPNAETTYVSLVPGIPADANSVFSIRNGYDDVNPESAKKIHRLSTRVLQLAVVNAVVIVTIRAVYIAFWAMEGRDLLVAEYSVYIFFSLVILYLGVQGVRKKNPPCCGGCGCGYLTTFYAIYIVFAAVSALTVLISLIFLAFVAFVVNLAFFILYAATANYTRLLLDELRKLGMDATQGRRRSHATTATAQPPVATVRGEPVTLAAVQPPPVAMDDSYTGPAPSAYEAQTANYR</sequence>
<proteinExistence type="predicted"/>
<dbReference type="OrthoDB" id="10689961at2759"/>
<feature type="region of interest" description="Disordered" evidence="1">
    <location>
        <begin position="1"/>
        <end position="22"/>
    </location>
</feature>
<comment type="caution">
    <text evidence="3">The sequence shown here is derived from an EMBL/GenBank/DDBJ whole genome shotgun (WGS) entry which is preliminary data.</text>
</comment>
<organism evidence="3 4">
    <name type="scientific">Pelagomonas calceolata</name>
    <dbReference type="NCBI Taxonomy" id="35677"/>
    <lineage>
        <taxon>Eukaryota</taxon>
        <taxon>Sar</taxon>
        <taxon>Stramenopiles</taxon>
        <taxon>Ochrophyta</taxon>
        <taxon>Pelagophyceae</taxon>
        <taxon>Pelagomonadales</taxon>
        <taxon>Pelagomonadaceae</taxon>
        <taxon>Pelagomonas</taxon>
    </lineage>
</organism>
<keyword evidence="2" id="KW-0472">Membrane</keyword>
<protein>
    <submittedName>
        <fullName evidence="3">Uncharacterized protein</fullName>
    </submittedName>
</protein>
<name>A0A8J2SJP1_9STRA</name>
<gene>
    <name evidence="3" type="ORF">PECAL_2P23860</name>
</gene>
<keyword evidence="2" id="KW-0812">Transmembrane</keyword>
<keyword evidence="2" id="KW-1133">Transmembrane helix</keyword>